<dbReference type="RefSeq" id="WP_052605060.1">
    <property type="nucleotide sequence ID" value="NZ_JXYS01000029.1"/>
</dbReference>
<evidence type="ECO:0000256" key="2">
    <source>
        <dbReference type="ARBA" id="ARBA00022723"/>
    </source>
</evidence>
<sequence length="206" mass="22601">MTPSLIKLYQDSAFNLYKCVVGPLDNNVYILQCRDSGESVLIDAANEDDYLQQLCETYNVRNVLETHGHDDHIAAVPALRDAGYNVAISAQDSSMLKSYDQILIDEAIITIGRLKVEVIHTPGHTPGSLSFHLQDSPLLFSGDTLFPGGPGATHFPGGNFQEIINSIERKLFARFDGTTIVLPGHGENTTIANEAPNLNEWISRGY</sequence>
<dbReference type="PANTHER" id="PTHR46233">
    <property type="entry name" value="HYDROXYACYLGLUTATHIONE HYDROLASE GLOC"/>
    <property type="match status" value="1"/>
</dbReference>
<evidence type="ECO:0000256" key="1">
    <source>
        <dbReference type="ARBA" id="ARBA00001947"/>
    </source>
</evidence>
<keyword evidence="4" id="KW-0862">Zinc</keyword>
<dbReference type="AlphaFoldDB" id="A0A0D8HIK0"/>
<keyword evidence="3 6" id="KW-0378">Hydrolase</keyword>
<name>A0A0D8HIK0_9ACTN</name>
<feature type="domain" description="Metallo-beta-lactamase" evidence="5">
    <location>
        <begin position="25"/>
        <end position="185"/>
    </location>
</feature>
<keyword evidence="2" id="KW-0479">Metal-binding</keyword>
<keyword evidence="7" id="KW-1185">Reference proteome</keyword>
<gene>
    <name evidence="6" type="ORF">AXFE_13120</name>
</gene>
<evidence type="ECO:0000259" key="5">
    <source>
        <dbReference type="SMART" id="SM00849"/>
    </source>
</evidence>
<dbReference type="Proteomes" id="UP000032360">
    <property type="component" value="Unassembled WGS sequence"/>
</dbReference>
<dbReference type="EMBL" id="JXYS01000029">
    <property type="protein sequence ID" value="KJF17815.1"/>
    <property type="molecule type" value="Genomic_DNA"/>
</dbReference>
<dbReference type="EC" id="3.-.-.-" evidence="6"/>
<dbReference type="GO" id="GO:0046872">
    <property type="term" value="F:metal ion binding"/>
    <property type="evidence" value="ECO:0007669"/>
    <property type="project" value="UniProtKB-KW"/>
</dbReference>
<organism evidence="6 7">
    <name type="scientific">Acidithrix ferrooxidans</name>
    <dbReference type="NCBI Taxonomy" id="1280514"/>
    <lineage>
        <taxon>Bacteria</taxon>
        <taxon>Bacillati</taxon>
        <taxon>Actinomycetota</taxon>
        <taxon>Acidimicrobiia</taxon>
        <taxon>Acidimicrobiales</taxon>
        <taxon>Acidimicrobiaceae</taxon>
        <taxon>Acidithrix</taxon>
    </lineage>
</organism>
<evidence type="ECO:0000256" key="4">
    <source>
        <dbReference type="ARBA" id="ARBA00022833"/>
    </source>
</evidence>
<evidence type="ECO:0000256" key="3">
    <source>
        <dbReference type="ARBA" id="ARBA00022801"/>
    </source>
</evidence>
<comment type="caution">
    <text evidence="6">The sequence shown here is derived from an EMBL/GenBank/DDBJ whole genome shotgun (WGS) entry which is preliminary data.</text>
</comment>
<dbReference type="InterPro" id="IPR036866">
    <property type="entry name" value="RibonucZ/Hydroxyglut_hydro"/>
</dbReference>
<comment type="cofactor">
    <cofactor evidence="1">
        <name>Zn(2+)</name>
        <dbReference type="ChEBI" id="CHEBI:29105"/>
    </cofactor>
</comment>
<evidence type="ECO:0000313" key="7">
    <source>
        <dbReference type="Proteomes" id="UP000032360"/>
    </source>
</evidence>
<dbReference type="InterPro" id="IPR001279">
    <property type="entry name" value="Metallo-B-lactamas"/>
</dbReference>
<reference evidence="6 7" key="1">
    <citation type="submission" date="2015-01" db="EMBL/GenBank/DDBJ databases">
        <title>Draft genome of the acidophilic iron oxidizer Acidithrix ferrooxidans strain Py-F3.</title>
        <authorList>
            <person name="Poehlein A."/>
            <person name="Eisen S."/>
            <person name="Schloemann M."/>
            <person name="Johnson B.D."/>
            <person name="Daniel R."/>
            <person name="Muehling M."/>
        </authorList>
    </citation>
    <scope>NUCLEOTIDE SEQUENCE [LARGE SCALE GENOMIC DNA]</scope>
    <source>
        <strain evidence="6 7">Py-F3</strain>
    </source>
</reference>
<proteinExistence type="predicted"/>
<dbReference type="OrthoDB" id="2971563at2"/>
<dbReference type="SUPFAM" id="SSF56281">
    <property type="entry name" value="Metallo-hydrolase/oxidoreductase"/>
    <property type="match status" value="1"/>
</dbReference>
<dbReference type="Gene3D" id="3.60.15.10">
    <property type="entry name" value="Ribonuclease Z/Hydroxyacylglutathione hydrolase-like"/>
    <property type="match status" value="1"/>
</dbReference>
<dbReference type="PANTHER" id="PTHR46233:SF3">
    <property type="entry name" value="HYDROXYACYLGLUTATHIONE HYDROLASE GLOC"/>
    <property type="match status" value="1"/>
</dbReference>
<dbReference type="SMART" id="SM00849">
    <property type="entry name" value="Lactamase_B"/>
    <property type="match status" value="1"/>
</dbReference>
<dbReference type="STRING" id="1280514.AXFE_13120"/>
<dbReference type="Pfam" id="PF00753">
    <property type="entry name" value="Lactamase_B"/>
    <property type="match status" value="1"/>
</dbReference>
<dbReference type="CDD" id="cd06262">
    <property type="entry name" value="metallo-hydrolase-like_MBL-fold"/>
    <property type="match status" value="1"/>
</dbReference>
<evidence type="ECO:0000313" key="6">
    <source>
        <dbReference type="EMBL" id="KJF17815.1"/>
    </source>
</evidence>
<accession>A0A0D8HIK0</accession>
<dbReference type="InterPro" id="IPR051453">
    <property type="entry name" value="MBL_Glyoxalase_II"/>
</dbReference>
<protein>
    <submittedName>
        <fullName evidence="6">Putative metallo-hydrolase</fullName>
        <ecNumber evidence="6">3.-.-.-</ecNumber>
    </submittedName>
</protein>
<dbReference type="GO" id="GO:0016787">
    <property type="term" value="F:hydrolase activity"/>
    <property type="evidence" value="ECO:0007669"/>
    <property type="project" value="UniProtKB-KW"/>
</dbReference>